<reference evidence="2" key="1">
    <citation type="submission" date="2021-05" db="EMBL/GenBank/DDBJ databases">
        <authorList>
            <person name="Alioto T."/>
            <person name="Alioto T."/>
            <person name="Gomez Garrido J."/>
        </authorList>
    </citation>
    <scope>NUCLEOTIDE SEQUENCE</scope>
</reference>
<feature type="region of interest" description="Disordered" evidence="1">
    <location>
        <begin position="81"/>
        <end position="118"/>
    </location>
</feature>
<feature type="compositionally biased region" description="Basic and acidic residues" evidence="1">
    <location>
        <begin position="91"/>
        <end position="118"/>
    </location>
</feature>
<evidence type="ECO:0000256" key="1">
    <source>
        <dbReference type="SAM" id="MobiDB-lite"/>
    </source>
</evidence>
<sequence>MRRVRVDLCQYVLLYAHHPGAVGEFGRLYRRVRVVSAGAGHWQPYGTSAGRTHVRHQRKLGQFVLRGRVLHLPGGSLCVGRGNAGSSRGRGRGEGKRSAELYRDGVEPGRFDGVDSTY</sequence>
<proteinExistence type="predicted"/>
<dbReference type="EMBL" id="HBUE01182992">
    <property type="protein sequence ID" value="CAG6521367.1"/>
    <property type="molecule type" value="Transcribed_RNA"/>
</dbReference>
<accession>A0A8D8GSS7</accession>
<dbReference type="EMBL" id="HBUE01288634">
    <property type="protein sequence ID" value="CAG6572951.1"/>
    <property type="molecule type" value="Transcribed_RNA"/>
</dbReference>
<name>A0A8D8GSS7_CULPI</name>
<dbReference type="AlphaFoldDB" id="A0A8D8GSS7"/>
<evidence type="ECO:0000313" key="2">
    <source>
        <dbReference type="EMBL" id="CAG6521367.1"/>
    </source>
</evidence>
<organism evidence="2">
    <name type="scientific">Culex pipiens</name>
    <name type="common">House mosquito</name>
    <dbReference type="NCBI Taxonomy" id="7175"/>
    <lineage>
        <taxon>Eukaryota</taxon>
        <taxon>Metazoa</taxon>
        <taxon>Ecdysozoa</taxon>
        <taxon>Arthropoda</taxon>
        <taxon>Hexapoda</taxon>
        <taxon>Insecta</taxon>
        <taxon>Pterygota</taxon>
        <taxon>Neoptera</taxon>
        <taxon>Endopterygota</taxon>
        <taxon>Diptera</taxon>
        <taxon>Nematocera</taxon>
        <taxon>Culicoidea</taxon>
        <taxon>Culicidae</taxon>
        <taxon>Culicinae</taxon>
        <taxon>Culicini</taxon>
        <taxon>Culex</taxon>
        <taxon>Culex</taxon>
    </lineage>
</organism>
<protein>
    <submittedName>
        <fullName evidence="2">(northern house mosquito) hypothetical protein</fullName>
    </submittedName>
</protein>